<feature type="compositionally biased region" description="Basic and acidic residues" evidence="1">
    <location>
        <begin position="61"/>
        <end position="74"/>
    </location>
</feature>
<dbReference type="Proteomes" id="UP000018936">
    <property type="component" value="Unassembled WGS sequence"/>
</dbReference>
<dbReference type="EMBL" id="AZIM01006891">
    <property type="protein sequence ID" value="ETE58333.1"/>
    <property type="molecule type" value="Genomic_DNA"/>
</dbReference>
<feature type="compositionally biased region" description="Polar residues" evidence="1">
    <location>
        <begin position="76"/>
        <end position="93"/>
    </location>
</feature>
<evidence type="ECO:0000313" key="3">
    <source>
        <dbReference type="EMBL" id="ETE58333.1"/>
    </source>
</evidence>
<keyword evidence="2" id="KW-0732">Signal</keyword>
<gene>
    <name evidence="3" type="ORF">L345_15944</name>
</gene>
<proteinExistence type="predicted"/>
<feature type="signal peptide" evidence="2">
    <location>
        <begin position="1"/>
        <end position="19"/>
    </location>
</feature>
<dbReference type="AlphaFoldDB" id="V8N9K0"/>
<protein>
    <submittedName>
        <fullName evidence="3">Uncharacterized protein</fullName>
    </submittedName>
</protein>
<evidence type="ECO:0000256" key="2">
    <source>
        <dbReference type="SAM" id="SignalP"/>
    </source>
</evidence>
<sequence>MKAAHGLLLLLLGLFTLLAELPPSMGQAEFRRSQHGVDQEDPTAIFVEAAAIAESILGILDEPRPKDDGEERRPSRSSSAIREQAVKASSSSEGGPERVGGGEFSLS</sequence>
<feature type="region of interest" description="Disordered" evidence="1">
    <location>
        <begin position="58"/>
        <end position="107"/>
    </location>
</feature>
<reference evidence="3 4" key="1">
    <citation type="journal article" date="2013" name="Proc. Natl. Acad. Sci. U.S.A.">
        <title>The king cobra genome reveals dynamic gene evolution and adaptation in the snake venom system.</title>
        <authorList>
            <person name="Vonk F.J."/>
            <person name="Casewell N.R."/>
            <person name="Henkel C.V."/>
            <person name="Heimberg A.M."/>
            <person name="Jansen H.J."/>
            <person name="McCleary R.J."/>
            <person name="Kerkkamp H.M."/>
            <person name="Vos R.A."/>
            <person name="Guerreiro I."/>
            <person name="Calvete J.J."/>
            <person name="Wuster W."/>
            <person name="Woods A.E."/>
            <person name="Logan J.M."/>
            <person name="Harrison R.A."/>
            <person name="Castoe T.A."/>
            <person name="de Koning A.P."/>
            <person name="Pollock D.D."/>
            <person name="Yandell M."/>
            <person name="Calderon D."/>
            <person name="Renjifo C."/>
            <person name="Currier R.B."/>
            <person name="Salgado D."/>
            <person name="Pla D."/>
            <person name="Sanz L."/>
            <person name="Hyder A.S."/>
            <person name="Ribeiro J.M."/>
            <person name="Arntzen J.W."/>
            <person name="van den Thillart G.E."/>
            <person name="Boetzer M."/>
            <person name="Pirovano W."/>
            <person name="Dirks R.P."/>
            <person name="Spaink H.P."/>
            <person name="Duboule D."/>
            <person name="McGlinn E."/>
            <person name="Kini R.M."/>
            <person name="Richardson M.K."/>
        </authorList>
    </citation>
    <scope>NUCLEOTIDE SEQUENCE</scope>
    <source>
        <tissue evidence="3">Blood</tissue>
    </source>
</reference>
<organism evidence="3 4">
    <name type="scientific">Ophiophagus hannah</name>
    <name type="common">King cobra</name>
    <name type="synonym">Naja hannah</name>
    <dbReference type="NCBI Taxonomy" id="8665"/>
    <lineage>
        <taxon>Eukaryota</taxon>
        <taxon>Metazoa</taxon>
        <taxon>Chordata</taxon>
        <taxon>Craniata</taxon>
        <taxon>Vertebrata</taxon>
        <taxon>Euteleostomi</taxon>
        <taxon>Lepidosauria</taxon>
        <taxon>Squamata</taxon>
        <taxon>Bifurcata</taxon>
        <taxon>Unidentata</taxon>
        <taxon>Episquamata</taxon>
        <taxon>Toxicofera</taxon>
        <taxon>Serpentes</taxon>
        <taxon>Colubroidea</taxon>
        <taxon>Elapidae</taxon>
        <taxon>Elapinae</taxon>
        <taxon>Ophiophagus</taxon>
    </lineage>
</organism>
<accession>V8N9K0</accession>
<comment type="caution">
    <text evidence="3">The sequence shown here is derived from an EMBL/GenBank/DDBJ whole genome shotgun (WGS) entry which is preliminary data.</text>
</comment>
<feature type="compositionally biased region" description="Gly residues" evidence="1">
    <location>
        <begin position="97"/>
        <end position="107"/>
    </location>
</feature>
<evidence type="ECO:0000313" key="4">
    <source>
        <dbReference type="Proteomes" id="UP000018936"/>
    </source>
</evidence>
<keyword evidence="4" id="KW-1185">Reference proteome</keyword>
<name>V8N9K0_OPHHA</name>
<feature type="chain" id="PRO_5004771446" evidence="2">
    <location>
        <begin position="20"/>
        <end position="107"/>
    </location>
</feature>
<evidence type="ECO:0000256" key="1">
    <source>
        <dbReference type="SAM" id="MobiDB-lite"/>
    </source>
</evidence>